<dbReference type="InterPro" id="IPR029063">
    <property type="entry name" value="SAM-dependent_MTases_sf"/>
</dbReference>
<evidence type="ECO:0000256" key="3">
    <source>
        <dbReference type="ARBA" id="ARBA00022603"/>
    </source>
</evidence>
<evidence type="ECO:0000256" key="6">
    <source>
        <dbReference type="HAMAP-Rule" id="MF_00074"/>
    </source>
</evidence>
<dbReference type="InParanoid" id="A0A7L4YNP0"/>
<organism evidence="7 8">
    <name type="scientific">Epidermidibacterium keratini</name>
    <dbReference type="NCBI Taxonomy" id="1891644"/>
    <lineage>
        <taxon>Bacteria</taxon>
        <taxon>Bacillati</taxon>
        <taxon>Actinomycetota</taxon>
        <taxon>Actinomycetes</taxon>
        <taxon>Sporichthyales</taxon>
        <taxon>Sporichthyaceae</taxon>
        <taxon>Epidermidibacterium</taxon>
    </lineage>
</organism>
<comment type="function">
    <text evidence="6">Specifically methylates the N7 position of a guanine in 16S rRNA.</text>
</comment>
<dbReference type="Proteomes" id="UP000463857">
    <property type="component" value="Chromosome"/>
</dbReference>
<gene>
    <name evidence="6 7" type="primary">rsmG</name>
    <name evidence="7" type="ORF">EK0264_09455</name>
</gene>
<dbReference type="PANTHER" id="PTHR31760">
    <property type="entry name" value="S-ADENOSYL-L-METHIONINE-DEPENDENT METHYLTRANSFERASES SUPERFAMILY PROTEIN"/>
    <property type="match status" value="1"/>
</dbReference>
<dbReference type="CDD" id="cd02440">
    <property type="entry name" value="AdoMet_MTases"/>
    <property type="match status" value="1"/>
</dbReference>
<name>A0A7L4YNP0_9ACTN</name>
<comment type="similarity">
    <text evidence="6">Belongs to the methyltransferase superfamily. RNA methyltransferase RsmG family.</text>
</comment>
<dbReference type="AlphaFoldDB" id="A0A7L4YNP0"/>
<evidence type="ECO:0000256" key="5">
    <source>
        <dbReference type="ARBA" id="ARBA00022691"/>
    </source>
</evidence>
<dbReference type="KEGG" id="eke:EK0264_09455"/>
<evidence type="ECO:0000313" key="7">
    <source>
        <dbReference type="EMBL" id="QHC00484.1"/>
    </source>
</evidence>
<dbReference type="EMBL" id="CP047156">
    <property type="protein sequence ID" value="QHC00484.1"/>
    <property type="molecule type" value="Genomic_DNA"/>
</dbReference>
<dbReference type="InterPro" id="IPR003682">
    <property type="entry name" value="rRNA_ssu_MeTfrase_G"/>
</dbReference>
<dbReference type="FunCoup" id="A0A7L4YNP0">
    <property type="interactions" value="28"/>
</dbReference>
<dbReference type="PANTHER" id="PTHR31760:SF0">
    <property type="entry name" value="S-ADENOSYL-L-METHIONINE-DEPENDENT METHYLTRANSFERASES SUPERFAMILY PROTEIN"/>
    <property type="match status" value="1"/>
</dbReference>
<evidence type="ECO:0000256" key="4">
    <source>
        <dbReference type="ARBA" id="ARBA00022679"/>
    </source>
</evidence>
<evidence type="ECO:0000313" key="8">
    <source>
        <dbReference type="Proteomes" id="UP000463857"/>
    </source>
</evidence>
<keyword evidence="8" id="KW-1185">Reference proteome</keyword>
<reference evidence="7 8" key="1">
    <citation type="journal article" date="2018" name="Int. J. Syst. Evol. Microbiol.">
        <title>Epidermidibacterium keratini gen. nov., sp. nov., a member of the family Sporichthyaceae, isolated from keratin epidermis.</title>
        <authorList>
            <person name="Lee D.G."/>
            <person name="Trujillo M.E."/>
            <person name="Kang S."/>
            <person name="Nam J.J."/>
            <person name="Kim Y.J."/>
        </authorList>
    </citation>
    <scope>NUCLEOTIDE SEQUENCE [LARGE SCALE GENOMIC DNA]</scope>
    <source>
        <strain evidence="7 8">EPI-7</strain>
    </source>
</reference>
<keyword evidence="5 6" id="KW-0949">S-adenosyl-L-methionine</keyword>
<dbReference type="GO" id="GO:0005829">
    <property type="term" value="C:cytosol"/>
    <property type="evidence" value="ECO:0007669"/>
    <property type="project" value="TreeGrafter"/>
</dbReference>
<dbReference type="RefSeq" id="WP_159545014.1">
    <property type="nucleotide sequence ID" value="NZ_CP047156.1"/>
</dbReference>
<dbReference type="SUPFAM" id="SSF53335">
    <property type="entry name" value="S-adenosyl-L-methionine-dependent methyltransferases"/>
    <property type="match status" value="1"/>
</dbReference>
<sequence>MTSPPAVAQELFGPGLARAQRYHDSLVNAGPVRGLNGPREVPVLWERHLINSALLACAPAELLPEGASVVDLGSGAGLTGIPLAIARPDLRLTLVDPLQRRITYLREIVAELGLDNVTVQRARAGDPDSLEAIGQFDVVTSRAVAPLGRLLRWSMPHVRPGGVLLAMKGRKAEDEIAALSASERRLAGELSVHELHSPDGEQHARVVVAGTRER</sequence>
<keyword evidence="1 6" id="KW-0963">Cytoplasm</keyword>
<comment type="caution">
    <text evidence="6">Lacks conserved residue(s) required for the propagation of feature annotation.</text>
</comment>
<dbReference type="Gene3D" id="3.40.50.150">
    <property type="entry name" value="Vaccinia Virus protein VP39"/>
    <property type="match status" value="1"/>
</dbReference>
<keyword evidence="4 6" id="KW-0808">Transferase</keyword>
<evidence type="ECO:0000256" key="1">
    <source>
        <dbReference type="ARBA" id="ARBA00022490"/>
    </source>
</evidence>
<proteinExistence type="inferred from homology"/>
<accession>A0A7L4YNP0</accession>
<feature type="binding site" evidence="6">
    <location>
        <position position="142"/>
    </location>
    <ligand>
        <name>S-adenosyl-L-methionine</name>
        <dbReference type="ChEBI" id="CHEBI:59789"/>
    </ligand>
</feature>
<keyword evidence="2 6" id="KW-0698">rRNA processing</keyword>
<comment type="subcellular location">
    <subcellularLocation>
        <location evidence="6">Cytoplasm</location>
    </subcellularLocation>
</comment>
<dbReference type="Pfam" id="PF02527">
    <property type="entry name" value="GidB"/>
    <property type="match status" value="1"/>
</dbReference>
<protein>
    <recommendedName>
        <fullName evidence="6">Ribosomal RNA small subunit methyltransferase G</fullName>
        <ecNumber evidence="6">2.1.1.-</ecNumber>
    </recommendedName>
    <alternativeName>
        <fullName evidence="6">16S rRNA 7-methylguanosine methyltransferase</fullName>
        <shortName evidence="6">16S rRNA m7G methyltransferase</shortName>
    </alternativeName>
</protein>
<feature type="binding site" evidence="6">
    <location>
        <position position="73"/>
    </location>
    <ligand>
        <name>S-adenosyl-L-methionine</name>
        <dbReference type="ChEBI" id="CHEBI:59789"/>
    </ligand>
</feature>
<dbReference type="HAMAP" id="MF_00074">
    <property type="entry name" value="16SrRNA_methyltr_G"/>
    <property type="match status" value="1"/>
</dbReference>
<dbReference type="NCBIfam" id="TIGR00138">
    <property type="entry name" value="rsmG_gidB"/>
    <property type="match status" value="1"/>
</dbReference>
<dbReference type="EC" id="2.1.1.-" evidence="6"/>
<keyword evidence="3 6" id="KW-0489">Methyltransferase</keyword>
<evidence type="ECO:0000256" key="2">
    <source>
        <dbReference type="ARBA" id="ARBA00022552"/>
    </source>
</evidence>
<dbReference type="OrthoDB" id="9808773at2"/>
<dbReference type="GO" id="GO:0070043">
    <property type="term" value="F:rRNA (guanine-N7-)-methyltransferase activity"/>
    <property type="evidence" value="ECO:0007669"/>
    <property type="project" value="UniProtKB-UniRule"/>
</dbReference>
<feature type="binding site" evidence="6">
    <location>
        <position position="78"/>
    </location>
    <ligand>
        <name>S-adenosyl-L-methionine</name>
        <dbReference type="ChEBI" id="CHEBI:59789"/>
    </ligand>
</feature>
<dbReference type="PIRSF" id="PIRSF003078">
    <property type="entry name" value="GidB"/>
    <property type="match status" value="1"/>
</dbReference>